<keyword evidence="2" id="KW-1185">Reference proteome</keyword>
<protein>
    <submittedName>
        <fullName evidence="1">Uncharacterized conserved protein, DUF1697 family</fullName>
    </submittedName>
</protein>
<dbReference type="RefSeq" id="WP_090326764.1">
    <property type="nucleotide sequence ID" value="NZ_FNSL01000001.1"/>
</dbReference>
<dbReference type="Gene3D" id="3.30.70.1280">
    <property type="entry name" value="SP0830-like domains"/>
    <property type="match status" value="1"/>
</dbReference>
<organism evidence="1 2">
    <name type="scientific">Nitratireductor aquibiodomus</name>
    <dbReference type="NCBI Taxonomy" id="204799"/>
    <lineage>
        <taxon>Bacteria</taxon>
        <taxon>Pseudomonadati</taxon>
        <taxon>Pseudomonadota</taxon>
        <taxon>Alphaproteobacteria</taxon>
        <taxon>Hyphomicrobiales</taxon>
        <taxon>Phyllobacteriaceae</taxon>
        <taxon>Nitratireductor</taxon>
    </lineage>
</organism>
<accession>A0A1H4IXT7</accession>
<reference evidence="2" key="1">
    <citation type="submission" date="2016-10" db="EMBL/GenBank/DDBJ databases">
        <authorList>
            <person name="Varghese N."/>
            <person name="Submissions S."/>
        </authorList>
    </citation>
    <scope>NUCLEOTIDE SEQUENCE [LARGE SCALE GENOMIC DNA]</scope>
    <source>
        <strain evidence="2">ES.061</strain>
    </source>
</reference>
<dbReference type="Proteomes" id="UP000199064">
    <property type="component" value="Unassembled WGS sequence"/>
</dbReference>
<dbReference type="EMBL" id="FNSL01000001">
    <property type="protein sequence ID" value="SEB38787.1"/>
    <property type="molecule type" value="Genomic_DNA"/>
</dbReference>
<dbReference type="SUPFAM" id="SSF160379">
    <property type="entry name" value="SP0830-like"/>
    <property type="match status" value="1"/>
</dbReference>
<name>A0A1H4IXT7_9HYPH</name>
<dbReference type="AlphaFoldDB" id="A0A1H4IXT7"/>
<evidence type="ECO:0000313" key="2">
    <source>
        <dbReference type="Proteomes" id="UP000199064"/>
    </source>
</evidence>
<dbReference type="InterPro" id="IPR012545">
    <property type="entry name" value="DUF1697"/>
</dbReference>
<dbReference type="Pfam" id="PF08002">
    <property type="entry name" value="DUF1697"/>
    <property type="match status" value="1"/>
</dbReference>
<dbReference type="PANTHER" id="PTHR36439:SF1">
    <property type="entry name" value="DUF1697 DOMAIN-CONTAINING PROTEIN"/>
    <property type="match status" value="1"/>
</dbReference>
<evidence type="ECO:0000313" key="1">
    <source>
        <dbReference type="EMBL" id="SEB38787.1"/>
    </source>
</evidence>
<proteinExistence type="predicted"/>
<dbReference type="PIRSF" id="PIRSF008502">
    <property type="entry name" value="UCP008502"/>
    <property type="match status" value="1"/>
</dbReference>
<dbReference type="PANTHER" id="PTHR36439">
    <property type="entry name" value="BLL4334 PROTEIN"/>
    <property type="match status" value="1"/>
</dbReference>
<gene>
    <name evidence="1" type="ORF">SAMN05216452_0736</name>
</gene>
<sequence>MSKTRFIVLFRGVGGATQLPVKELREVLGEGGFSGVATYINSGNAVLTATSGEEDVRRRVSDLAKTRMGFQKAIMVRSLDEWEAMIAGNPFPQAENAPTCVHVYAMEREPELERVQALKALATGTEEFRINGRTLNLYTPDGMGQSRFAPRMERTLKLEMTGRNWRSMLALRRLARDG</sequence>